<evidence type="ECO:0000313" key="3">
    <source>
        <dbReference type="EMBL" id="CAE0806828.1"/>
    </source>
</evidence>
<feature type="transmembrane region" description="Helical" evidence="2">
    <location>
        <begin position="20"/>
        <end position="40"/>
    </location>
</feature>
<dbReference type="SUPFAM" id="SSF88697">
    <property type="entry name" value="PUA domain-like"/>
    <property type="match status" value="1"/>
</dbReference>
<protein>
    <recommendedName>
        <fullName evidence="4">Lon N-terminal domain-containing protein</fullName>
    </recommendedName>
</protein>
<feature type="compositionally biased region" description="Pro residues" evidence="1">
    <location>
        <begin position="216"/>
        <end position="229"/>
    </location>
</feature>
<feature type="compositionally biased region" description="Acidic residues" evidence="1">
    <location>
        <begin position="180"/>
        <end position="194"/>
    </location>
</feature>
<keyword evidence="2" id="KW-1133">Transmembrane helix</keyword>
<name>A0A7S4CUK9_9EUGL</name>
<sequence length="461" mass="49592">MWTVTTSADGTQKRSRLRVAASACGVMSLGFVLLALFLRLDHATTRPLRIYTTAPLIATSTSPPLSRAATLARARSPPLWSSPQVTLPSVAVEEVPSHSRAPRDSIISALFARYWSLKAIAAMGAFVVVLRIQSCRAWLGTQAFVLLQRNRIPAEYSILLTGQDSRPLPRTAMTMLSVGGEEDPENAEQPEPEDSERFQQEADVSFTQGLRGAAQPVPPPPPPPAPGAPKPKYLACIPQFNLENLTLPGQVQTLHLYDRPLLGALAFGMAKGGFLVHAALDHEAAARREFRLHKYGTVLKILSQKPSKQTSKYGDSSVSRLVTVVGVRPIRVASIFQTDPFVLAAVEDTSHTLTSDCPARASRVREVFAECARLRSEIGVEGVGDVDLDNLHAAVELHNGAEVDGRALQVLALAATEGMPAAVRLKALTLSGDDDGEGLFEVVLSALEDDLRRLAALKAIG</sequence>
<evidence type="ECO:0000256" key="2">
    <source>
        <dbReference type="SAM" id="Phobius"/>
    </source>
</evidence>
<reference evidence="3" key="1">
    <citation type="submission" date="2021-01" db="EMBL/GenBank/DDBJ databases">
        <authorList>
            <person name="Corre E."/>
            <person name="Pelletier E."/>
            <person name="Niang G."/>
            <person name="Scheremetjew M."/>
            <person name="Finn R."/>
            <person name="Kale V."/>
            <person name="Holt S."/>
            <person name="Cochrane G."/>
            <person name="Meng A."/>
            <person name="Brown T."/>
            <person name="Cohen L."/>
        </authorList>
    </citation>
    <scope>NUCLEOTIDE SEQUENCE</scope>
    <source>
        <strain evidence="3">CCMP1594</strain>
    </source>
</reference>
<dbReference type="InterPro" id="IPR015947">
    <property type="entry name" value="PUA-like_sf"/>
</dbReference>
<feature type="region of interest" description="Disordered" evidence="1">
    <location>
        <begin position="180"/>
        <end position="199"/>
    </location>
</feature>
<dbReference type="AlphaFoldDB" id="A0A7S4CUK9"/>
<dbReference type="EMBL" id="HBJA01050711">
    <property type="protein sequence ID" value="CAE0806828.1"/>
    <property type="molecule type" value="Transcribed_RNA"/>
</dbReference>
<evidence type="ECO:0000256" key="1">
    <source>
        <dbReference type="SAM" id="MobiDB-lite"/>
    </source>
</evidence>
<accession>A0A7S4CUK9</accession>
<gene>
    <name evidence="3" type="ORF">EGYM00163_LOCUS17956</name>
</gene>
<evidence type="ECO:0008006" key="4">
    <source>
        <dbReference type="Google" id="ProtNLM"/>
    </source>
</evidence>
<proteinExistence type="predicted"/>
<feature type="region of interest" description="Disordered" evidence="1">
    <location>
        <begin position="211"/>
        <end position="231"/>
    </location>
</feature>
<keyword evidence="2" id="KW-0812">Transmembrane</keyword>
<organism evidence="3">
    <name type="scientific">Eutreptiella gymnastica</name>
    <dbReference type="NCBI Taxonomy" id="73025"/>
    <lineage>
        <taxon>Eukaryota</taxon>
        <taxon>Discoba</taxon>
        <taxon>Euglenozoa</taxon>
        <taxon>Euglenida</taxon>
        <taxon>Spirocuta</taxon>
        <taxon>Euglenophyceae</taxon>
        <taxon>Eutreptiales</taxon>
        <taxon>Eutreptiaceae</taxon>
        <taxon>Eutreptiella</taxon>
    </lineage>
</organism>
<keyword evidence="2" id="KW-0472">Membrane</keyword>